<sequence length="134" mass="15410">MQKGKDSNQPQAIYENSYRTDPEPQNLFKTTPIKEIVNGILKDQFESYEYDPNDASDRSQDVATLIINRVKDQIPPRYKCAVQVVISQTRPNAQYGFDVSSRCLWNTDTDNFITANYHAPKCTISCQLFACYKE</sequence>
<dbReference type="Pfam" id="PF03645">
    <property type="entry name" value="Tctex-1"/>
    <property type="match status" value="1"/>
</dbReference>
<dbReference type="GO" id="GO:0045505">
    <property type="term" value="F:dynein intermediate chain binding"/>
    <property type="evidence" value="ECO:0007669"/>
    <property type="project" value="TreeGrafter"/>
</dbReference>
<dbReference type="AlphaFoldDB" id="A0A8J6B8T4"/>
<reference evidence="2" key="1">
    <citation type="submission" date="2021-05" db="EMBL/GenBank/DDBJ databases">
        <title>A free-living protist that lacks canonical eukaryotic 1 DNA replication and segregation systems.</title>
        <authorList>
            <person name="Salas-Leiva D.E."/>
            <person name="Tromer E.C."/>
            <person name="Curtis B.A."/>
            <person name="Jerlstrom-Hultqvist J."/>
            <person name="Kolisko M."/>
            <person name="Yi Z."/>
            <person name="Salas-Leiva J.S."/>
            <person name="Gallot-Lavallee L."/>
            <person name="Kops G.J.P.L."/>
            <person name="Archibald J.M."/>
            <person name="Simpson A.G.B."/>
            <person name="Roger A.J."/>
        </authorList>
    </citation>
    <scope>NUCLEOTIDE SEQUENCE</scope>
    <source>
        <strain evidence="2">BICM</strain>
    </source>
</reference>
<protein>
    <submittedName>
        <fullName evidence="2">Tctex-1</fullName>
    </submittedName>
</protein>
<dbReference type="GO" id="GO:0005737">
    <property type="term" value="C:cytoplasm"/>
    <property type="evidence" value="ECO:0007669"/>
    <property type="project" value="TreeGrafter"/>
</dbReference>
<dbReference type="PANTHER" id="PTHR21255:SF7">
    <property type="entry name" value="DYNEIN LIGHT CHAIN TCTEX-TYPE PROTEIN 2B"/>
    <property type="match status" value="1"/>
</dbReference>
<comment type="caution">
    <text evidence="2">The sequence shown here is derived from an EMBL/GenBank/DDBJ whole genome shotgun (WGS) entry which is preliminary data.</text>
</comment>
<evidence type="ECO:0000313" key="3">
    <source>
        <dbReference type="Proteomes" id="UP000717585"/>
    </source>
</evidence>
<feature type="region of interest" description="Disordered" evidence="1">
    <location>
        <begin position="1"/>
        <end position="26"/>
    </location>
</feature>
<organism evidence="2 3">
    <name type="scientific">Carpediemonas membranifera</name>
    <dbReference type="NCBI Taxonomy" id="201153"/>
    <lineage>
        <taxon>Eukaryota</taxon>
        <taxon>Metamonada</taxon>
        <taxon>Carpediemonas-like organisms</taxon>
        <taxon>Carpediemonas</taxon>
    </lineage>
</organism>
<evidence type="ECO:0000256" key="1">
    <source>
        <dbReference type="SAM" id="MobiDB-lite"/>
    </source>
</evidence>
<dbReference type="GO" id="GO:0007018">
    <property type="term" value="P:microtubule-based movement"/>
    <property type="evidence" value="ECO:0007669"/>
    <property type="project" value="TreeGrafter"/>
</dbReference>
<dbReference type="InterPro" id="IPR005334">
    <property type="entry name" value="Tctex-1-like"/>
</dbReference>
<dbReference type="PANTHER" id="PTHR21255">
    <property type="entry name" value="T-COMPLEX-ASSOCIATED-TESTIS-EXPRESSED 1/ DYNEIN LIGHT CHAIN"/>
    <property type="match status" value="1"/>
</dbReference>
<keyword evidence="3" id="KW-1185">Reference proteome</keyword>
<proteinExistence type="predicted"/>
<dbReference type="Proteomes" id="UP000717585">
    <property type="component" value="Unassembled WGS sequence"/>
</dbReference>
<accession>A0A8J6B8T4</accession>
<name>A0A8J6B8T4_9EUKA</name>
<dbReference type="InterPro" id="IPR038586">
    <property type="entry name" value="Tctex-1-like_sf"/>
</dbReference>
<dbReference type="Gene3D" id="3.30.1140.40">
    <property type="entry name" value="Tctex-1"/>
    <property type="match status" value="1"/>
</dbReference>
<dbReference type="OrthoDB" id="10260741at2759"/>
<gene>
    <name evidence="2" type="ORF">J8273_5372</name>
</gene>
<dbReference type="EMBL" id="JAHDYR010000038">
    <property type="protein sequence ID" value="KAG9392382.1"/>
    <property type="molecule type" value="Genomic_DNA"/>
</dbReference>
<dbReference type="GO" id="GO:0005868">
    <property type="term" value="C:cytoplasmic dynein complex"/>
    <property type="evidence" value="ECO:0007669"/>
    <property type="project" value="TreeGrafter"/>
</dbReference>
<evidence type="ECO:0000313" key="2">
    <source>
        <dbReference type="EMBL" id="KAG9392382.1"/>
    </source>
</evidence>
<dbReference type="CDD" id="cd21451">
    <property type="entry name" value="DLC-like_TCTEX1D"/>
    <property type="match status" value="1"/>
</dbReference>